<organism evidence="1 2">
    <name type="scientific">Phytophthora cactorum</name>
    <dbReference type="NCBI Taxonomy" id="29920"/>
    <lineage>
        <taxon>Eukaryota</taxon>
        <taxon>Sar</taxon>
        <taxon>Stramenopiles</taxon>
        <taxon>Oomycota</taxon>
        <taxon>Peronosporomycetes</taxon>
        <taxon>Peronosporales</taxon>
        <taxon>Peronosporaceae</taxon>
        <taxon>Phytophthora</taxon>
    </lineage>
</organism>
<name>A0A329S0P4_9STRA</name>
<keyword evidence="2" id="KW-1185">Reference proteome</keyword>
<dbReference type="Proteomes" id="UP000251314">
    <property type="component" value="Unassembled WGS sequence"/>
</dbReference>
<gene>
    <name evidence="1" type="ORF">PC110_g14517</name>
</gene>
<evidence type="ECO:0000313" key="1">
    <source>
        <dbReference type="EMBL" id="RAW29118.1"/>
    </source>
</evidence>
<evidence type="ECO:0000313" key="2">
    <source>
        <dbReference type="Proteomes" id="UP000251314"/>
    </source>
</evidence>
<dbReference type="AlphaFoldDB" id="A0A329S0P4"/>
<sequence>MVRESAALVLEAVVDKFGIYLAFKEASKISF</sequence>
<dbReference type="VEuPathDB" id="FungiDB:PC110_g14517"/>
<proteinExistence type="predicted"/>
<protein>
    <submittedName>
        <fullName evidence="1">Uncharacterized protein</fullName>
    </submittedName>
</protein>
<dbReference type="EMBL" id="MJFZ01000447">
    <property type="protein sequence ID" value="RAW29118.1"/>
    <property type="molecule type" value="Genomic_DNA"/>
</dbReference>
<accession>A0A329S0P4</accession>
<comment type="caution">
    <text evidence="1">The sequence shown here is derived from an EMBL/GenBank/DDBJ whole genome shotgun (WGS) entry which is preliminary data.</text>
</comment>
<reference evidence="1 2" key="1">
    <citation type="submission" date="2018-01" db="EMBL/GenBank/DDBJ databases">
        <title>Draft genome of the strawberry crown rot pathogen Phytophthora cactorum.</title>
        <authorList>
            <person name="Armitage A.D."/>
            <person name="Lysoe E."/>
            <person name="Nellist C.F."/>
            <person name="Harrison R.J."/>
            <person name="Brurberg M.B."/>
        </authorList>
    </citation>
    <scope>NUCLEOTIDE SEQUENCE [LARGE SCALE GENOMIC DNA]</scope>
    <source>
        <strain evidence="1 2">10300</strain>
    </source>
</reference>